<dbReference type="RefSeq" id="WP_134248660.1">
    <property type="nucleotide sequence ID" value="NZ_SNQI01000004.1"/>
</dbReference>
<dbReference type="PANTHER" id="PTHR43343:SF3">
    <property type="entry name" value="PROTEASE DO-LIKE 8, CHLOROPLASTIC"/>
    <property type="match status" value="1"/>
</dbReference>
<keyword evidence="2" id="KW-0378">Hydrolase</keyword>
<dbReference type="SUPFAM" id="SSF50494">
    <property type="entry name" value="Trypsin-like serine proteases"/>
    <property type="match status" value="1"/>
</dbReference>
<dbReference type="GO" id="GO:0004252">
    <property type="term" value="F:serine-type endopeptidase activity"/>
    <property type="evidence" value="ECO:0007669"/>
    <property type="project" value="InterPro"/>
</dbReference>
<sequence length="344" mass="36844">MKNTFLIVSLFLCLTGYGQNIGELYEKSKEAVVLIKTSESEVVGQGYQKLMLNVKGLGSGFVVSKEGEIMTASHVVQTAQNIIVKFSDGEEVFAEVVSSYPPADVALIKLISVKKTPLKVVKLSNSDNVKVGDQIFVIGAPFGLGNSLSVGYVGGKYSNEIKGGFVTSEVIQTDAAINEGSSGAPMFNLKGEVVGISSFILSNSKGFQGLGFATTSNVAKKILLDEQSVWTGIEAHLITGTLARILNIPQEGGVLVQKVANFSLGDFMGLKGGFSRIYFEGVELMVGGDIILSVENIRLTNQENLHKAWQLIQNLKSGDILQYTILRNGSIIEIAKAIPKSTLK</sequence>
<reference evidence="3 4" key="1">
    <citation type="journal article" date="2011" name="J. Microbiol.">
        <title>Gramella jeungdoensis sp. nov., isolated from a solar saltern in Korea.</title>
        <authorList>
            <person name="Joung Y."/>
            <person name="Kim H."/>
            <person name="Jang T."/>
            <person name="Ahn T.S."/>
            <person name="Joh K."/>
        </authorList>
    </citation>
    <scope>NUCLEOTIDE SEQUENCE [LARGE SCALE GENOMIC DNA]</scope>
    <source>
        <strain evidence="3 4">KCTC 23123</strain>
    </source>
</reference>
<dbReference type="Gene3D" id="2.30.42.10">
    <property type="match status" value="1"/>
</dbReference>
<dbReference type="EMBL" id="SNQI01000004">
    <property type="protein sequence ID" value="TEW72957.1"/>
    <property type="molecule type" value="Genomic_DNA"/>
</dbReference>
<dbReference type="Pfam" id="PF13365">
    <property type="entry name" value="Trypsin_2"/>
    <property type="match status" value="1"/>
</dbReference>
<comment type="caution">
    <text evidence="3">The sequence shown here is derived from an EMBL/GenBank/DDBJ whole genome shotgun (WGS) entry which is preliminary data.</text>
</comment>
<name>A0A4Y8ARF4_9FLAO</name>
<keyword evidence="1 3" id="KW-0645">Protease</keyword>
<evidence type="ECO:0000256" key="1">
    <source>
        <dbReference type="ARBA" id="ARBA00022670"/>
    </source>
</evidence>
<evidence type="ECO:0000256" key="2">
    <source>
        <dbReference type="ARBA" id="ARBA00022801"/>
    </source>
</evidence>
<accession>A0A4Y8ARF4</accession>
<evidence type="ECO:0000313" key="4">
    <source>
        <dbReference type="Proteomes" id="UP000298517"/>
    </source>
</evidence>
<proteinExistence type="predicted"/>
<dbReference type="PRINTS" id="PR00834">
    <property type="entry name" value="PROTEASES2C"/>
</dbReference>
<organism evidence="3 4">
    <name type="scientific">Gramella jeungdoensis</name>
    <dbReference type="NCBI Taxonomy" id="708091"/>
    <lineage>
        <taxon>Bacteria</taxon>
        <taxon>Pseudomonadati</taxon>
        <taxon>Bacteroidota</taxon>
        <taxon>Flavobacteriia</taxon>
        <taxon>Flavobacteriales</taxon>
        <taxon>Flavobacteriaceae</taxon>
        <taxon>Christiangramia</taxon>
    </lineage>
</organism>
<dbReference type="SUPFAM" id="SSF50156">
    <property type="entry name" value="PDZ domain-like"/>
    <property type="match status" value="1"/>
</dbReference>
<dbReference type="InterPro" id="IPR001940">
    <property type="entry name" value="Peptidase_S1C"/>
</dbReference>
<dbReference type="Gene3D" id="2.40.10.120">
    <property type="match status" value="1"/>
</dbReference>
<dbReference type="PANTHER" id="PTHR43343">
    <property type="entry name" value="PEPTIDASE S12"/>
    <property type="match status" value="1"/>
</dbReference>
<dbReference type="InterPro" id="IPR009003">
    <property type="entry name" value="Peptidase_S1_PA"/>
</dbReference>
<dbReference type="OrthoDB" id="9758917at2"/>
<protein>
    <submittedName>
        <fullName evidence="3">Trypsin-like serine protease</fullName>
    </submittedName>
</protein>
<keyword evidence="4" id="KW-1185">Reference proteome</keyword>
<dbReference type="InterPro" id="IPR051201">
    <property type="entry name" value="Chloro_Bact_Ser_Proteases"/>
</dbReference>
<dbReference type="AlphaFoldDB" id="A0A4Y8ARF4"/>
<gene>
    <name evidence="3" type="ORF">E2488_12245</name>
</gene>
<evidence type="ECO:0000313" key="3">
    <source>
        <dbReference type="EMBL" id="TEW72957.1"/>
    </source>
</evidence>
<dbReference type="GO" id="GO:0006508">
    <property type="term" value="P:proteolysis"/>
    <property type="evidence" value="ECO:0007669"/>
    <property type="project" value="UniProtKB-KW"/>
</dbReference>
<dbReference type="InterPro" id="IPR036034">
    <property type="entry name" value="PDZ_sf"/>
</dbReference>
<dbReference type="Proteomes" id="UP000298517">
    <property type="component" value="Unassembled WGS sequence"/>
</dbReference>